<name>A0A2H0TKZ2_9BACT</name>
<comment type="caution">
    <text evidence="2">The sequence shown here is derived from an EMBL/GenBank/DDBJ whole genome shotgun (WGS) entry which is preliminary data.</text>
</comment>
<evidence type="ECO:0000313" key="2">
    <source>
        <dbReference type="EMBL" id="PIR71475.1"/>
    </source>
</evidence>
<dbReference type="AlphaFoldDB" id="A0A2H0TKZ2"/>
<evidence type="ECO:0000259" key="1">
    <source>
        <dbReference type="PROSITE" id="PS51061"/>
    </source>
</evidence>
<proteinExistence type="predicted"/>
<dbReference type="InterPro" id="IPR001374">
    <property type="entry name" value="R3H_dom"/>
</dbReference>
<dbReference type="Pfam" id="PF01424">
    <property type="entry name" value="R3H"/>
    <property type="match status" value="1"/>
</dbReference>
<reference evidence="3" key="1">
    <citation type="submission" date="2017-09" db="EMBL/GenBank/DDBJ databases">
        <title>Depth-based differentiation of microbial function through sediment-hosted aquifers and enrichment of novel symbionts in the deep terrestrial subsurface.</title>
        <authorList>
            <person name="Probst A.J."/>
            <person name="Ladd B."/>
            <person name="Jarett J.K."/>
            <person name="Geller-Mcgrath D.E."/>
            <person name="Sieber C.M.K."/>
            <person name="Emerson J.B."/>
            <person name="Anantharaman K."/>
            <person name="Thomas B.C."/>
            <person name="Malmstrom R."/>
            <person name="Stieglmeier M."/>
            <person name="Klingl A."/>
            <person name="Woyke T."/>
            <person name="Ryan C.M."/>
            <person name="Banfield J.F."/>
        </authorList>
    </citation>
    <scope>NUCLEOTIDE SEQUENCE [LARGE SCALE GENOMIC DNA]</scope>
</reference>
<dbReference type="CDD" id="cd02644">
    <property type="entry name" value="R3H_jag"/>
    <property type="match status" value="1"/>
</dbReference>
<dbReference type="InterPro" id="IPR039247">
    <property type="entry name" value="KhpB"/>
</dbReference>
<dbReference type="InterPro" id="IPR034079">
    <property type="entry name" value="R3H_KhpB"/>
</dbReference>
<dbReference type="EMBL" id="PFCK01000070">
    <property type="protein sequence ID" value="PIR71475.1"/>
    <property type="molecule type" value="Genomic_DNA"/>
</dbReference>
<dbReference type="InterPro" id="IPR036867">
    <property type="entry name" value="R3H_dom_sf"/>
</dbReference>
<dbReference type="PROSITE" id="PS51061">
    <property type="entry name" value="R3H"/>
    <property type="match status" value="1"/>
</dbReference>
<dbReference type="Gene3D" id="3.30.1370.50">
    <property type="entry name" value="R3H-like domain"/>
    <property type="match status" value="1"/>
</dbReference>
<dbReference type="Proteomes" id="UP000228909">
    <property type="component" value="Unassembled WGS sequence"/>
</dbReference>
<dbReference type="PANTHER" id="PTHR35800">
    <property type="entry name" value="PROTEIN JAG"/>
    <property type="match status" value="1"/>
</dbReference>
<dbReference type="GO" id="GO:0003723">
    <property type="term" value="F:RNA binding"/>
    <property type="evidence" value="ECO:0007669"/>
    <property type="project" value="InterPro"/>
</dbReference>
<dbReference type="PANTHER" id="PTHR35800:SF1">
    <property type="entry name" value="RNA-BINDING PROTEIN KHPB"/>
    <property type="match status" value="1"/>
</dbReference>
<evidence type="ECO:0000313" key="3">
    <source>
        <dbReference type="Proteomes" id="UP000228909"/>
    </source>
</evidence>
<dbReference type="Gene3D" id="3.30.300.20">
    <property type="match status" value="1"/>
</dbReference>
<feature type="domain" description="R3H" evidence="1">
    <location>
        <begin position="87"/>
        <end position="153"/>
    </location>
</feature>
<gene>
    <name evidence="2" type="ORF">COU43_02485</name>
</gene>
<dbReference type="SUPFAM" id="SSF82708">
    <property type="entry name" value="R3H domain"/>
    <property type="match status" value="1"/>
</dbReference>
<protein>
    <recommendedName>
        <fullName evidence="1">R3H domain-containing protein</fullName>
    </recommendedName>
</protein>
<organism evidence="2 3">
    <name type="scientific">Candidatus Nealsonbacteria bacterium CG10_big_fil_rev_8_21_14_0_10_37_25</name>
    <dbReference type="NCBI Taxonomy" id="1974711"/>
    <lineage>
        <taxon>Bacteria</taxon>
        <taxon>Candidatus Nealsoniibacteriota</taxon>
    </lineage>
</organism>
<accession>A0A2H0TKZ2</accession>
<dbReference type="SMART" id="SM00393">
    <property type="entry name" value="R3H"/>
    <property type="match status" value="1"/>
</dbReference>
<sequence length="153" mass="17720">MVSQSNLEEIKKTIEEFFQKTTFEVEIEFLPQKELTLPINLKTEEPQILIGEGGQTLAEIQHLLKVILKRKITEPFFIDLDINGYKKKKLDYLKELARSLADEVALTKKEKNLPPMAAYERRIIHLELAGRSDVTTESIGEEPERRVVVRPYP</sequence>
<dbReference type="InterPro" id="IPR015946">
    <property type="entry name" value="KH_dom-like_a/b"/>
</dbReference>